<dbReference type="InterPro" id="IPR036397">
    <property type="entry name" value="RNaseH_sf"/>
</dbReference>
<dbReference type="InterPro" id="IPR001584">
    <property type="entry name" value="Integrase_cat-core"/>
</dbReference>
<dbReference type="Pfam" id="PF13683">
    <property type="entry name" value="rve_3"/>
    <property type="match status" value="1"/>
</dbReference>
<dbReference type="GO" id="GO:0015074">
    <property type="term" value="P:DNA integration"/>
    <property type="evidence" value="ECO:0007669"/>
    <property type="project" value="InterPro"/>
</dbReference>
<dbReference type="GO" id="GO:0003676">
    <property type="term" value="F:nucleic acid binding"/>
    <property type="evidence" value="ECO:0007669"/>
    <property type="project" value="InterPro"/>
</dbReference>
<evidence type="ECO:0000313" key="2">
    <source>
        <dbReference type="EMBL" id="CAA9553056.1"/>
    </source>
</evidence>
<dbReference type="SUPFAM" id="SSF53098">
    <property type="entry name" value="Ribonuclease H-like"/>
    <property type="match status" value="1"/>
</dbReference>
<proteinExistence type="predicted"/>
<gene>
    <name evidence="2" type="ORF">AVDCRST_MAG18-471</name>
</gene>
<dbReference type="InterPro" id="IPR012337">
    <property type="entry name" value="RNaseH-like_sf"/>
</dbReference>
<reference evidence="2" key="1">
    <citation type="submission" date="2020-02" db="EMBL/GenBank/DDBJ databases">
        <authorList>
            <person name="Meier V. D."/>
        </authorList>
    </citation>
    <scope>NUCLEOTIDE SEQUENCE</scope>
    <source>
        <strain evidence="2">AVDCRST_MAG18</strain>
    </source>
</reference>
<feature type="domain" description="Integrase catalytic" evidence="1">
    <location>
        <begin position="22"/>
        <end position="202"/>
    </location>
</feature>
<protein>
    <recommendedName>
        <fullName evidence="1">Integrase catalytic domain-containing protein</fullName>
    </recommendedName>
</protein>
<dbReference type="EMBL" id="CADCWN010000032">
    <property type="protein sequence ID" value="CAA9553056.1"/>
    <property type="molecule type" value="Genomic_DNA"/>
</dbReference>
<name>A0A6J4UKI2_9BACT</name>
<dbReference type="PROSITE" id="PS50994">
    <property type="entry name" value="INTEGRASE"/>
    <property type="match status" value="1"/>
</dbReference>
<accession>A0A6J4UKI2</accession>
<dbReference type="Gene3D" id="3.30.420.10">
    <property type="entry name" value="Ribonuclease H-like superfamily/Ribonuclease H"/>
    <property type="match status" value="1"/>
</dbReference>
<sequence length="224" mass="25689">MRKLGHALSASTVRAALRRHRVPPAPQRRRATTWRDFIRYHQDQLLACDFFTVETLFLKTIHVLFFIEIGTRRVHLAGCTAHPTAAWVTQQARQRAWALQESDAPPRFLLHDRDAKFPTSFDAVFAAEGVEIVRTPYRSPTANAYAERWVESVRAECLDHLLIVNEAHLRHVLAAYVRHDNEARPHQGLRQQTPVLVAPRARAGPVRRRDVLGGLIHEYHREAA</sequence>
<evidence type="ECO:0000259" key="1">
    <source>
        <dbReference type="PROSITE" id="PS50994"/>
    </source>
</evidence>
<organism evidence="2">
    <name type="scientific">uncultured Thermomicrobiales bacterium</name>
    <dbReference type="NCBI Taxonomy" id="1645740"/>
    <lineage>
        <taxon>Bacteria</taxon>
        <taxon>Pseudomonadati</taxon>
        <taxon>Thermomicrobiota</taxon>
        <taxon>Thermomicrobia</taxon>
        <taxon>Thermomicrobiales</taxon>
        <taxon>environmental samples</taxon>
    </lineage>
</organism>
<dbReference type="AlphaFoldDB" id="A0A6J4UKI2"/>